<dbReference type="Pfam" id="PF09299">
    <property type="entry name" value="Mu-transpos_C"/>
    <property type="match status" value="1"/>
</dbReference>
<evidence type="ECO:0000256" key="1">
    <source>
        <dbReference type="SAM" id="MobiDB-lite"/>
    </source>
</evidence>
<evidence type="ECO:0000259" key="2">
    <source>
        <dbReference type="PROSITE" id="PS50994"/>
    </source>
</evidence>
<keyword evidence="4" id="KW-1185">Reference proteome</keyword>
<dbReference type="Proteomes" id="UP001180724">
    <property type="component" value="Unassembled WGS sequence"/>
</dbReference>
<proteinExistence type="predicted"/>
<dbReference type="EMBL" id="JAVRFH010000021">
    <property type="protein sequence ID" value="MDT0612651.1"/>
    <property type="molecule type" value="Genomic_DNA"/>
</dbReference>
<gene>
    <name evidence="3" type="ORF">RM812_20890</name>
</gene>
<dbReference type="InterPro" id="IPR012337">
    <property type="entry name" value="RNaseH-like_sf"/>
</dbReference>
<dbReference type="InterPro" id="IPR036397">
    <property type="entry name" value="RNaseH_sf"/>
</dbReference>
<feature type="region of interest" description="Disordered" evidence="1">
    <location>
        <begin position="319"/>
        <end position="370"/>
    </location>
</feature>
<organism evidence="3 4">
    <name type="scientific">Streptomyces lancefieldiae</name>
    <dbReference type="NCBI Taxonomy" id="3075520"/>
    <lineage>
        <taxon>Bacteria</taxon>
        <taxon>Bacillati</taxon>
        <taxon>Actinomycetota</taxon>
        <taxon>Actinomycetes</taxon>
        <taxon>Kitasatosporales</taxon>
        <taxon>Streptomycetaceae</taxon>
        <taxon>Streptomyces</taxon>
    </lineage>
</organism>
<accession>A0ABU3AR58</accession>
<dbReference type="PROSITE" id="PS50994">
    <property type="entry name" value="INTEGRASE"/>
    <property type="match status" value="1"/>
</dbReference>
<comment type="caution">
    <text evidence="3">The sequence shown here is derived from an EMBL/GenBank/DDBJ whole genome shotgun (WGS) entry which is preliminary data.</text>
</comment>
<evidence type="ECO:0000313" key="4">
    <source>
        <dbReference type="Proteomes" id="UP001180724"/>
    </source>
</evidence>
<feature type="domain" description="Integrase catalytic" evidence="2">
    <location>
        <begin position="1"/>
        <end position="165"/>
    </location>
</feature>
<sequence length="370" mass="40605">MTWFIDVASKVVVGVAVTPHQPARDAVLAALRAGISREDPYGPFGGLPGRVRVDRGKDFLSKAVSRALGGFAVPVDDLPAYKPYRKGTIEALNGAVEEMLLVSLPGYTRRARPAEAFRPDLMEDLLPYPEFVRVLLDWVAWWNTEHHPSGLTGGRTPAQAWEADPTPVEDVPEERLAFFALEDDGRVRKITTNGVSWRRRAYIADWMAGHVGTRVRLRFLPHFDGRIEVFSTEGWGWHLGSAYLAEAATPAQRRALSRVRESRARALKADLKAAEKLRRTRYTATTTAAAPGRRRTETASEAQAEIVRAQAADLAARALPDLIPPREPPAGWARPRPRPGTTCPAPEQRSSGNAVPADAMDTEPGSGSKE</sequence>
<dbReference type="InterPro" id="IPR015378">
    <property type="entry name" value="Transposase-like_Mu_C"/>
</dbReference>
<dbReference type="InterPro" id="IPR001584">
    <property type="entry name" value="Integrase_cat-core"/>
</dbReference>
<name>A0ABU3AR58_9ACTN</name>
<evidence type="ECO:0000313" key="3">
    <source>
        <dbReference type="EMBL" id="MDT0612651.1"/>
    </source>
</evidence>
<protein>
    <submittedName>
        <fullName evidence="3">Transposase family protein</fullName>
    </submittedName>
</protein>
<dbReference type="SUPFAM" id="SSF53098">
    <property type="entry name" value="Ribonuclease H-like"/>
    <property type="match status" value="1"/>
</dbReference>
<dbReference type="Gene3D" id="3.30.420.10">
    <property type="entry name" value="Ribonuclease H-like superfamily/Ribonuclease H"/>
    <property type="match status" value="1"/>
</dbReference>
<reference evidence="3" key="1">
    <citation type="submission" date="2024-05" db="EMBL/GenBank/DDBJ databases">
        <title>30 novel species of actinomycetes from the DSMZ collection.</title>
        <authorList>
            <person name="Nouioui I."/>
        </authorList>
    </citation>
    <scope>NUCLEOTIDE SEQUENCE</scope>
    <source>
        <strain evidence="3">DSM 40712</strain>
    </source>
</reference>